<sequence length="80" mass="8436">MFLVGGACGASQGVAPEERTRVVSIDRKERHVSNSGAKDGGRDDVDDGGSGSNGYDGGVPVEAKRTIVLEDIIYAWERAK</sequence>
<gene>
    <name evidence="2" type="ORF">HZH66_004471</name>
</gene>
<dbReference type="Proteomes" id="UP000614350">
    <property type="component" value="Unassembled WGS sequence"/>
</dbReference>
<feature type="region of interest" description="Disordered" evidence="1">
    <location>
        <begin position="1"/>
        <end position="60"/>
    </location>
</feature>
<reference evidence="2" key="1">
    <citation type="journal article" date="2020" name="G3 (Bethesda)">
        <title>High-Quality Assemblies for Three Invasive Social Wasps from the &lt;i&gt;Vespula&lt;/i&gt; Genus.</title>
        <authorList>
            <person name="Harrop T.W.R."/>
            <person name="Guhlin J."/>
            <person name="McLaughlin G.M."/>
            <person name="Permina E."/>
            <person name="Stockwell P."/>
            <person name="Gilligan J."/>
            <person name="Le Lec M.F."/>
            <person name="Gruber M.A.M."/>
            <person name="Quinn O."/>
            <person name="Lovegrove M."/>
            <person name="Duncan E.J."/>
            <person name="Remnant E.J."/>
            <person name="Van Eeckhoven J."/>
            <person name="Graham B."/>
            <person name="Knapp R.A."/>
            <person name="Langford K.W."/>
            <person name="Kronenberg Z."/>
            <person name="Press M.O."/>
            <person name="Eacker S.M."/>
            <person name="Wilson-Rankin E.E."/>
            <person name="Purcell J."/>
            <person name="Lester P.J."/>
            <person name="Dearden P.K."/>
        </authorList>
    </citation>
    <scope>NUCLEOTIDE SEQUENCE</scope>
    <source>
        <strain evidence="2">Marl-1</strain>
    </source>
</reference>
<feature type="compositionally biased region" description="Gly residues" evidence="1">
    <location>
        <begin position="48"/>
        <end position="57"/>
    </location>
</feature>
<proteinExistence type="predicted"/>
<dbReference type="AlphaFoldDB" id="A0A834KFA4"/>
<organism evidence="2 3">
    <name type="scientific">Vespula vulgaris</name>
    <name type="common">Yellow jacket</name>
    <name type="synonym">Wasp</name>
    <dbReference type="NCBI Taxonomy" id="7454"/>
    <lineage>
        <taxon>Eukaryota</taxon>
        <taxon>Metazoa</taxon>
        <taxon>Ecdysozoa</taxon>
        <taxon>Arthropoda</taxon>
        <taxon>Hexapoda</taxon>
        <taxon>Insecta</taxon>
        <taxon>Pterygota</taxon>
        <taxon>Neoptera</taxon>
        <taxon>Endopterygota</taxon>
        <taxon>Hymenoptera</taxon>
        <taxon>Apocrita</taxon>
        <taxon>Aculeata</taxon>
        <taxon>Vespoidea</taxon>
        <taxon>Vespidae</taxon>
        <taxon>Vespinae</taxon>
        <taxon>Vespula</taxon>
    </lineage>
</organism>
<evidence type="ECO:0000313" key="2">
    <source>
        <dbReference type="EMBL" id="KAF7405565.1"/>
    </source>
</evidence>
<accession>A0A834KFA4</accession>
<evidence type="ECO:0000313" key="3">
    <source>
        <dbReference type="Proteomes" id="UP000614350"/>
    </source>
</evidence>
<name>A0A834KFA4_VESVU</name>
<evidence type="ECO:0000256" key="1">
    <source>
        <dbReference type="SAM" id="MobiDB-lite"/>
    </source>
</evidence>
<keyword evidence="3" id="KW-1185">Reference proteome</keyword>
<protein>
    <submittedName>
        <fullName evidence="2">Uncharacterized protein</fullName>
    </submittedName>
</protein>
<dbReference type="EMBL" id="JACSEA010000003">
    <property type="protein sequence ID" value="KAF7405565.1"/>
    <property type="molecule type" value="Genomic_DNA"/>
</dbReference>
<comment type="caution">
    <text evidence="2">The sequence shown here is derived from an EMBL/GenBank/DDBJ whole genome shotgun (WGS) entry which is preliminary data.</text>
</comment>
<feature type="compositionally biased region" description="Basic and acidic residues" evidence="1">
    <location>
        <begin position="16"/>
        <end position="32"/>
    </location>
</feature>